<evidence type="ECO:0000256" key="5">
    <source>
        <dbReference type="RuleBase" id="RU004504"/>
    </source>
</evidence>
<keyword evidence="7" id="KW-0808">Transferase</keyword>
<dbReference type="Gene3D" id="3.90.1150.10">
    <property type="entry name" value="Aspartate Aminotransferase, domain 1"/>
    <property type="match status" value="1"/>
</dbReference>
<gene>
    <name evidence="7" type="ORF">CUESP1_2975</name>
</gene>
<organism evidence="7 8">
    <name type="scientific">[Clostridium] ultunense Esp</name>
    <dbReference type="NCBI Taxonomy" id="1288971"/>
    <lineage>
        <taxon>Bacteria</taxon>
        <taxon>Bacillati</taxon>
        <taxon>Bacillota</taxon>
        <taxon>Tissierellia</taxon>
        <taxon>Tissierellales</taxon>
        <taxon>Tepidimicrobiaceae</taxon>
        <taxon>Schnuerera</taxon>
    </lineage>
</organism>
<comment type="catalytic activity">
    <reaction evidence="4">
        <text>(sulfur carrier)-H + L-cysteine = (sulfur carrier)-SH + L-alanine</text>
        <dbReference type="Rhea" id="RHEA:43892"/>
        <dbReference type="Rhea" id="RHEA-COMP:14737"/>
        <dbReference type="Rhea" id="RHEA-COMP:14739"/>
        <dbReference type="ChEBI" id="CHEBI:29917"/>
        <dbReference type="ChEBI" id="CHEBI:35235"/>
        <dbReference type="ChEBI" id="CHEBI:57972"/>
        <dbReference type="ChEBI" id="CHEBI:64428"/>
        <dbReference type="EC" id="2.8.1.7"/>
    </reaction>
</comment>
<comment type="similarity">
    <text evidence="2">Belongs to the class-V pyridoxal-phosphate-dependent aminotransferase family. Csd subfamily.</text>
</comment>
<dbReference type="PANTHER" id="PTHR43586:SF8">
    <property type="entry name" value="CYSTEINE DESULFURASE 1, CHLOROPLASTIC"/>
    <property type="match status" value="1"/>
</dbReference>
<protein>
    <submittedName>
        <fullName evidence="7">Aminotransferase class-V family protein</fullName>
    </submittedName>
</protein>
<dbReference type="InterPro" id="IPR020578">
    <property type="entry name" value="Aminotrans_V_PyrdxlP_BS"/>
</dbReference>
<dbReference type="PANTHER" id="PTHR43586">
    <property type="entry name" value="CYSTEINE DESULFURASE"/>
    <property type="match status" value="1"/>
</dbReference>
<name>M1ZFV6_9FIRM</name>
<accession>M1ZFV6</accession>
<evidence type="ECO:0000256" key="1">
    <source>
        <dbReference type="ARBA" id="ARBA00001933"/>
    </source>
</evidence>
<evidence type="ECO:0000313" key="7">
    <source>
        <dbReference type="EMBL" id="SHD78303.1"/>
    </source>
</evidence>
<dbReference type="AlphaFoldDB" id="M1ZFV6"/>
<dbReference type="InterPro" id="IPR015422">
    <property type="entry name" value="PyrdxlP-dep_Trfase_small"/>
</dbReference>
<proteinExistence type="inferred from homology"/>
<dbReference type="EMBL" id="LT669839">
    <property type="protein sequence ID" value="SHD78303.1"/>
    <property type="molecule type" value="Genomic_DNA"/>
</dbReference>
<evidence type="ECO:0000256" key="2">
    <source>
        <dbReference type="ARBA" id="ARBA00010447"/>
    </source>
</evidence>
<keyword evidence="8" id="KW-1185">Reference proteome</keyword>
<keyword evidence="7" id="KW-0032">Aminotransferase</keyword>
<dbReference type="HOGENOM" id="CLU_003433_2_0_9"/>
<dbReference type="InterPro" id="IPR000192">
    <property type="entry name" value="Aminotrans_V_dom"/>
</dbReference>
<evidence type="ECO:0000259" key="6">
    <source>
        <dbReference type="Pfam" id="PF00266"/>
    </source>
</evidence>
<sequence length="439" mass="49697">MYKKLVYGLDGLFPLTNGNRVPYINFDNAATTPPFSSVLYGINHFSPYYSSVHRGTGYKSIISSHLYDEARNIVLDFVKADPKHHIAVFVKNTTEAINKLSYRLRDEIKDGIVLSTYMEHHSNDLPWRYKYNIDYVKVDVKGRLSLDHLEYLLKKYQGKVRLVALTGASNVTGYINPIHKIAELAHRYGSKILVDGAQLVPHHPVDIKPVEDPAHIDYIAFSAHKMYAPFGTGVLIAPKDTFKTGFSDHIGGGTVDLVTIDEVIWASPPEKEEAGTPNLFGVVALIESINTLKKLGMEKVAEYERRLTRYTLEKMKTIPNIILYDDGDVENKVSIISFNIDGLYHGTVATALSLEGGIGVRNGCFCAQPYVQKLLHISKEDIEKYKENRDMLRPGTVRISYGLYNDFKEVNIMIELLKEIGSKIEYYDSKYRNPPFYSK</sequence>
<dbReference type="Proteomes" id="UP000245423">
    <property type="component" value="Chromosome 1"/>
</dbReference>
<feature type="domain" description="Aminotransferase class V" evidence="6">
    <location>
        <begin position="24"/>
        <end position="411"/>
    </location>
</feature>
<dbReference type="InterPro" id="IPR015424">
    <property type="entry name" value="PyrdxlP-dep_Trfase"/>
</dbReference>
<reference evidence="7 8" key="1">
    <citation type="submission" date="2016-11" db="EMBL/GenBank/DDBJ databases">
        <authorList>
            <person name="Manzoor S."/>
        </authorList>
    </citation>
    <scope>NUCLEOTIDE SEQUENCE [LARGE SCALE GENOMIC DNA]</scope>
    <source>
        <strain evidence="7">Clostridium ultunense strain Esp</strain>
    </source>
</reference>
<comment type="cofactor">
    <cofactor evidence="1 5">
        <name>pyridoxal 5'-phosphate</name>
        <dbReference type="ChEBI" id="CHEBI:597326"/>
    </cofactor>
</comment>
<evidence type="ECO:0000256" key="3">
    <source>
        <dbReference type="ARBA" id="ARBA00022898"/>
    </source>
</evidence>
<dbReference type="GO" id="GO:0031071">
    <property type="term" value="F:cysteine desulfurase activity"/>
    <property type="evidence" value="ECO:0007669"/>
    <property type="project" value="UniProtKB-EC"/>
</dbReference>
<dbReference type="InterPro" id="IPR015421">
    <property type="entry name" value="PyrdxlP-dep_Trfase_major"/>
</dbReference>
<dbReference type="RefSeq" id="WP_005587327.1">
    <property type="nucleotide sequence ID" value="NZ_LT669839.1"/>
</dbReference>
<dbReference type="Gene3D" id="3.40.640.10">
    <property type="entry name" value="Type I PLP-dependent aspartate aminotransferase-like (Major domain)"/>
    <property type="match status" value="1"/>
</dbReference>
<dbReference type="GO" id="GO:0008483">
    <property type="term" value="F:transaminase activity"/>
    <property type="evidence" value="ECO:0007669"/>
    <property type="project" value="UniProtKB-KW"/>
</dbReference>
<dbReference type="OrthoDB" id="9804366at2"/>
<evidence type="ECO:0000313" key="8">
    <source>
        <dbReference type="Proteomes" id="UP000245423"/>
    </source>
</evidence>
<dbReference type="PROSITE" id="PS00595">
    <property type="entry name" value="AA_TRANSFER_CLASS_5"/>
    <property type="match status" value="1"/>
</dbReference>
<dbReference type="SUPFAM" id="SSF53383">
    <property type="entry name" value="PLP-dependent transferases"/>
    <property type="match status" value="1"/>
</dbReference>
<dbReference type="Pfam" id="PF00266">
    <property type="entry name" value="Aminotran_5"/>
    <property type="match status" value="1"/>
</dbReference>
<keyword evidence="3" id="KW-0663">Pyridoxal phosphate</keyword>
<evidence type="ECO:0000256" key="4">
    <source>
        <dbReference type="ARBA" id="ARBA00050776"/>
    </source>
</evidence>